<sequence>MSGTFAPDTARTDINFNCYNSGDGGKARVRLYNVESRKCIPITGNTRFQYCKKPGNAWFTIHSNGGYRVGQGLGVVIAGEGQAPHRRRQGVRLPPLTGTGALGGGDPLAVQHGQGPALHRC</sequence>
<name>A0AAU2HDA4_9ACTN</name>
<dbReference type="AlphaFoldDB" id="A0AAU2HDA4"/>
<evidence type="ECO:0000256" key="1">
    <source>
        <dbReference type="SAM" id="MobiDB-lite"/>
    </source>
</evidence>
<protein>
    <submittedName>
        <fullName evidence="2">Uncharacterized protein</fullName>
    </submittedName>
</protein>
<dbReference type="EMBL" id="CP108253">
    <property type="protein sequence ID" value="WTU44864.1"/>
    <property type="molecule type" value="Genomic_DNA"/>
</dbReference>
<feature type="region of interest" description="Disordered" evidence="1">
    <location>
        <begin position="90"/>
        <end position="121"/>
    </location>
</feature>
<organism evidence="2">
    <name type="scientific">Streptomyces sp. NBC_00060</name>
    <dbReference type="NCBI Taxonomy" id="2975636"/>
    <lineage>
        <taxon>Bacteria</taxon>
        <taxon>Bacillati</taxon>
        <taxon>Actinomycetota</taxon>
        <taxon>Actinomycetes</taxon>
        <taxon>Kitasatosporales</taxon>
        <taxon>Streptomycetaceae</taxon>
        <taxon>Streptomyces</taxon>
    </lineage>
</organism>
<proteinExistence type="predicted"/>
<reference evidence="2" key="1">
    <citation type="submission" date="2022-10" db="EMBL/GenBank/DDBJ databases">
        <title>The complete genomes of actinobacterial strains from the NBC collection.</title>
        <authorList>
            <person name="Joergensen T.S."/>
            <person name="Alvarez Arevalo M."/>
            <person name="Sterndorff E.B."/>
            <person name="Faurdal D."/>
            <person name="Vuksanovic O."/>
            <person name="Mourched A.-S."/>
            <person name="Charusanti P."/>
            <person name="Shaw S."/>
            <person name="Blin K."/>
            <person name="Weber T."/>
        </authorList>
    </citation>
    <scope>NUCLEOTIDE SEQUENCE</scope>
    <source>
        <strain evidence="2">NBC_00060</strain>
    </source>
</reference>
<accession>A0AAU2HDA4</accession>
<evidence type="ECO:0000313" key="2">
    <source>
        <dbReference type="EMBL" id="WTU44864.1"/>
    </source>
</evidence>
<gene>
    <name evidence="2" type="ORF">OHV25_37435</name>
</gene>